<dbReference type="InterPro" id="IPR029063">
    <property type="entry name" value="SAM-dependent_MTases_sf"/>
</dbReference>
<dbReference type="Pfam" id="PF00891">
    <property type="entry name" value="Methyltransf_2"/>
    <property type="match status" value="1"/>
</dbReference>
<evidence type="ECO:0000259" key="5">
    <source>
        <dbReference type="Pfam" id="PF00891"/>
    </source>
</evidence>
<dbReference type="Proteomes" id="UP000286746">
    <property type="component" value="Unassembled WGS sequence"/>
</dbReference>
<comment type="caution">
    <text evidence="7">The sequence shown here is derived from an EMBL/GenBank/DDBJ whole genome shotgun (WGS) entry which is preliminary data.</text>
</comment>
<dbReference type="CDD" id="cd02440">
    <property type="entry name" value="AdoMet_MTases"/>
    <property type="match status" value="1"/>
</dbReference>
<feature type="active site" description="Proton acceptor" evidence="4">
    <location>
        <position position="245"/>
    </location>
</feature>
<feature type="domain" description="O-methyltransferase dimerisation" evidence="6">
    <location>
        <begin position="15"/>
        <end position="79"/>
    </location>
</feature>
<evidence type="ECO:0000256" key="4">
    <source>
        <dbReference type="PIRSR" id="PIRSR005739-1"/>
    </source>
</evidence>
<dbReference type="PIRSF" id="PIRSF005739">
    <property type="entry name" value="O-mtase"/>
    <property type="match status" value="1"/>
</dbReference>
<dbReference type="EMBL" id="BHZD01000001">
    <property type="protein sequence ID" value="GCD47499.1"/>
    <property type="molecule type" value="Genomic_DNA"/>
</dbReference>
<reference evidence="7 8" key="1">
    <citation type="submission" date="2018-11" db="EMBL/GenBank/DDBJ databases">
        <title>Whole genome sequence of Streptomyces paromomycinus NBRC 15454(T).</title>
        <authorList>
            <person name="Komaki H."/>
            <person name="Tamura T."/>
        </authorList>
    </citation>
    <scope>NUCLEOTIDE SEQUENCE [LARGE SCALE GENOMIC DNA]</scope>
    <source>
        <strain evidence="7 8">NBRC 15454</strain>
    </source>
</reference>
<dbReference type="AlphaFoldDB" id="A0A401WE06"/>
<organism evidence="7 8">
    <name type="scientific">Streptomyces paromomycinus</name>
    <name type="common">Streptomyces rimosus subsp. paromomycinus</name>
    <dbReference type="NCBI Taxonomy" id="92743"/>
    <lineage>
        <taxon>Bacteria</taxon>
        <taxon>Bacillati</taxon>
        <taxon>Actinomycetota</taxon>
        <taxon>Actinomycetes</taxon>
        <taxon>Kitasatosporales</taxon>
        <taxon>Streptomycetaceae</taxon>
        <taxon>Streptomyces</taxon>
    </lineage>
</organism>
<evidence type="ECO:0000256" key="1">
    <source>
        <dbReference type="ARBA" id="ARBA00022603"/>
    </source>
</evidence>
<keyword evidence="2 7" id="KW-0808">Transferase</keyword>
<evidence type="ECO:0000259" key="6">
    <source>
        <dbReference type="Pfam" id="PF08100"/>
    </source>
</evidence>
<dbReference type="PROSITE" id="PS51683">
    <property type="entry name" value="SAM_OMT_II"/>
    <property type="match status" value="1"/>
</dbReference>
<name>A0A401WE06_STREY</name>
<dbReference type="InterPro" id="IPR036390">
    <property type="entry name" value="WH_DNA-bd_sf"/>
</dbReference>
<dbReference type="GO" id="GO:0046983">
    <property type="term" value="F:protein dimerization activity"/>
    <property type="evidence" value="ECO:0007669"/>
    <property type="project" value="InterPro"/>
</dbReference>
<evidence type="ECO:0000256" key="2">
    <source>
        <dbReference type="ARBA" id="ARBA00022679"/>
    </source>
</evidence>
<protein>
    <submittedName>
        <fullName evidence="7">O-methyltransferase</fullName>
    </submittedName>
</protein>
<evidence type="ECO:0000313" key="8">
    <source>
        <dbReference type="Proteomes" id="UP000286746"/>
    </source>
</evidence>
<evidence type="ECO:0000313" key="7">
    <source>
        <dbReference type="EMBL" id="GCD47499.1"/>
    </source>
</evidence>
<dbReference type="GO" id="GO:0032259">
    <property type="term" value="P:methylation"/>
    <property type="evidence" value="ECO:0007669"/>
    <property type="project" value="UniProtKB-KW"/>
</dbReference>
<feature type="domain" description="O-methyltransferase C-terminal" evidence="5">
    <location>
        <begin position="112"/>
        <end position="313"/>
    </location>
</feature>
<dbReference type="InterPro" id="IPR016461">
    <property type="entry name" value="COMT-like"/>
</dbReference>
<dbReference type="Gene3D" id="1.10.287.1350">
    <property type="match status" value="1"/>
</dbReference>
<keyword evidence="1 7" id="KW-0489">Methyltransferase</keyword>
<dbReference type="SUPFAM" id="SSF53335">
    <property type="entry name" value="S-adenosyl-L-methionine-dependent methyltransferases"/>
    <property type="match status" value="1"/>
</dbReference>
<keyword evidence="8" id="KW-1185">Reference proteome</keyword>
<sequence length="334" mass="35634">MTDANGRGIRDIADLVTPMAVRTVATLRVADHLADGVRTARELAAITKVDAGVLDRVLRHLVTVEVFSRDEEGRYGLLPRGEELRDDHPSGARRMLDVESAIGRADLAFVALPHSVRTGEVAFSRQFGRSFWDDLKTDPERTAGYDAQMGVDVTRWAETVVPAFDWGALGRIVDVGGGNGTFLAALLAAHPGLRGTVFDQPETVRAAHETLAAAGLDGRADAVAGDFFEALPAGAGGYVLSAVLHDWDDDAARAILRRCAEAAGTRGRVLVVERFGVDGESVHTGMDLRVFVYFGARERGVTELTALAEEAGLRVARVHPAGDLAVVEMTAAGE</sequence>
<dbReference type="Pfam" id="PF08100">
    <property type="entry name" value="Dimerisation"/>
    <property type="match status" value="1"/>
</dbReference>
<dbReference type="Gene3D" id="1.10.10.10">
    <property type="entry name" value="Winged helix-like DNA-binding domain superfamily/Winged helix DNA-binding domain"/>
    <property type="match status" value="1"/>
</dbReference>
<dbReference type="PANTHER" id="PTHR43712">
    <property type="entry name" value="PUTATIVE (AFU_ORTHOLOGUE AFUA_4G14580)-RELATED"/>
    <property type="match status" value="1"/>
</dbReference>
<dbReference type="PANTHER" id="PTHR43712:SF2">
    <property type="entry name" value="O-METHYLTRANSFERASE CICE"/>
    <property type="match status" value="1"/>
</dbReference>
<accession>A0A401WE06</accession>
<dbReference type="SUPFAM" id="SSF46785">
    <property type="entry name" value="Winged helix' DNA-binding domain"/>
    <property type="match status" value="1"/>
</dbReference>
<dbReference type="InterPro" id="IPR001077">
    <property type="entry name" value="COMT_C"/>
</dbReference>
<dbReference type="InterPro" id="IPR036388">
    <property type="entry name" value="WH-like_DNA-bd_sf"/>
</dbReference>
<dbReference type="RefSeq" id="WP_307721254.1">
    <property type="nucleotide sequence ID" value="NZ_BHZD01000001.1"/>
</dbReference>
<keyword evidence="3" id="KW-0949">S-adenosyl-L-methionine</keyword>
<dbReference type="GO" id="GO:0008171">
    <property type="term" value="F:O-methyltransferase activity"/>
    <property type="evidence" value="ECO:0007669"/>
    <property type="project" value="InterPro"/>
</dbReference>
<proteinExistence type="predicted"/>
<evidence type="ECO:0000256" key="3">
    <source>
        <dbReference type="ARBA" id="ARBA00022691"/>
    </source>
</evidence>
<dbReference type="InterPro" id="IPR012967">
    <property type="entry name" value="COMT_dimerisation"/>
</dbReference>
<gene>
    <name evidence="7" type="ORF">GKJPGBOP_07265</name>
</gene>
<dbReference type="Gene3D" id="3.40.50.150">
    <property type="entry name" value="Vaccinia Virus protein VP39"/>
    <property type="match status" value="1"/>
</dbReference>